<keyword evidence="5" id="KW-1185">Reference proteome</keyword>
<dbReference type="PROSITE" id="PS51186">
    <property type="entry name" value="GNAT"/>
    <property type="match status" value="1"/>
</dbReference>
<comment type="caution">
    <text evidence="4">The sequence shown here is derived from an EMBL/GenBank/DDBJ whole genome shotgun (WGS) entry which is preliminary data.</text>
</comment>
<dbReference type="AlphaFoldDB" id="A0A916SPI1"/>
<evidence type="ECO:0000256" key="1">
    <source>
        <dbReference type="ARBA" id="ARBA00022679"/>
    </source>
</evidence>
<dbReference type="InterPro" id="IPR016181">
    <property type="entry name" value="Acyl_CoA_acyltransferase"/>
</dbReference>
<evidence type="ECO:0000256" key="2">
    <source>
        <dbReference type="ARBA" id="ARBA00023315"/>
    </source>
</evidence>
<dbReference type="InterPro" id="IPR000182">
    <property type="entry name" value="GNAT_dom"/>
</dbReference>
<organism evidence="4 5">
    <name type="scientific">Conyzicola nivalis</name>
    <dbReference type="NCBI Taxonomy" id="1477021"/>
    <lineage>
        <taxon>Bacteria</taxon>
        <taxon>Bacillati</taxon>
        <taxon>Actinomycetota</taxon>
        <taxon>Actinomycetes</taxon>
        <taxon>Micrococcales</taxon>
        <taxon>Microbacteriaceae</taxon>
        <taxon>Conyzicola</taxon>
    </lineage>
</organism>
<evidence type="ECO:0000313" key="5">
    <source>
        <dbReference type="Proteomes" id="UP000606922"/>
    </source>
</evidence>
<dbReference type="EMBL" id="BMGB01000002">
    <property type="protein sequence ID" value="GGB11323.1"/>
    <property type="molecule type" value="Genomic_DNA"/>
</dbReference>
<name>A0A916SPI1_9MICO</name>
<dbReference type="SUPFAM" id="SSF55729">
    <property type="entry name" value="Acyl-CoA N-acyltransferases (Nat)"/>
    <property type="match status" value="1"/>
</dbReference>
<dbReference type="Pfam" id="PF00583">
    <property type="entry name" value="Acetyltransf_1"/>
    <property type="match status" value="1"/>
</dbReference>
<evidence type="ECO:0000313" key="4">
    <source>
        <dbReference type="EMBL" id="GGB11323.1"/>
    </source>
</evidence>
<keyword evidence="2" id="KW-0012">Acyltransferase</keyword>
<dbReference type="RefSeq" id="WP_188511316.1">
    <property type="nucleotide sequence ID" value="NZ_BMGB01000002.1"/>
</dbReference>
<evidence type="ECO:0000259" key="3">
    <source>
        <dbReference type="PROSITE" id="PS51186"/>
    </source>
</evidence>
<protein>
    <submittedName>
        <fullName evidence="4">N-acetyltransferase</fullName>
    </submittedName>
</protein>
<accession>A0A916SPI1</accession>
<dbReference type="PANTHER" id="PTHR43877:SF2">
    <property type="entry name" value="AMINOALKYLPHOSPHONATE N-ACETYLTRANSFERASE-RELATED"/>
    <property type="match status" value="1"/>
</dbReference>
<reference evidence="4" key="2">
    <citation type="submission" date="2020-09" db="EMBL/GenBank/DDBJ databases">
        <authorList>
            <person name="Sun Q."/>
            <person name="Zhou Y."/>
        </authorList>
    </citation>
    <scope>NUCLEOTIDE SEQUENCE</scope>
    <source>
        <strain evidence="4">CGMCC 1.12813</strain>
    </source>
</reference>
<dbReference type="CDD" id="cd04301">
    <property type="entry name" value="NAT_SF"/>
    <property type="match status" value="1"/>
</dbReference>
<sequence length="165" mass="18443">MSNTDFTFESVEWDDPRAVALRDAMDAEMTVRYHRPEPEPAEITERRRVSLAVDPTLVKATVLVIDADGTPLAHAALRLLGDDWEVKRVIVVDGQRGRGIGRALMTHLERLATAGGARRLILQTGDRQPDAVALYERVGYTPIPIYEPYIETIPFSLCFEKQLAA</sequence>
<dbReference type="GO" id="GO:0016747">
    <property type="term" value="F:acyltransferase activity, transferring groups other than amino-acyl groups"/>
    <property type="evidence" value="ECO:0007669"/>
    <property type="project" value="InterPro"/>
</dbReference>
<dbReference type="PANTHER" id="PTHR43877">
    <property type="entry name" value="AMINOALKYLPHOSPHONATE N-ACETYLTRANSFERASE-RELATED-RELATED"/>
    <property type="match status" value="1"/>
</dbReference>
<gene>
    <name evidence="4" type="ORF">GCM10010979_27040</name>
</gene>
<proteinExistence type="predicted"/>
<dbReference type="Proteomes" id="UP000606922">
    <property type="component" value="Unassembled WGS sequence"/>
</dbReference>
<keyword evidence="1" id="KW-0808">Transferase</keyword>
<feature type="domain" description="N-acetyltransferase" evidence="3">
    <location>
        <begin position="19"/>
        <end position="164"/>
    </location>
</feature>
<dbReference type="Gene3D" id="3.40.630.30">
    <property type="match status" value="1"/>
</dbReference>
<dbReference type="InterPro" id="IPR050832">
    <property type="entry name" value="Bact_Acetyltransf"/>
</dbReference>
<reference evidence="4" key="1">
    <citation type="journal article" date="2014" name="Int. J. Syst. Evol. Microbiol.">
        <title>Complete genome sequence of Corynebacterium casei LMG S-19264T (=DSM 44701T), isolated from a smear-ripened cheese.</title>
        <authorList>
            <consortium name="US DOE Joint Genome Institute (JGI-PGF)"/>
            <person name="Walter F."/>
            <person name="Albersmeier A."/>
            <person name="Kalinowski J."/>
            <person name="Ruckert C."/>
        </authorList>
    </citation>
    <scope>NUCLEOTIDE SEQUENCE</scope>
    <source>
        <strain evidence="4">CGMCC 1.12813</strain>
    </source>
</reference>